<dbReference type="PROSITE" id="PS50835">
    <property type="entry name" value="IG_LIKE"/>
    <property type="match status" value="1"/>
</dbReference>
<evidence type="ECO:0000313" key="5">
    <source>
        <dbReference type="EMBL" id="MBT1689290.1"/>
    </source>
</evidence>
<keyword evidence="6" id="KW-1185">Reference proteome</keyword>
<dbReference type="NCBIfam" id="TIGR04183">
    <property type="entry name" value="Por_Secre_tail"/>
    <property type="match status" value="1"/>
</dbReference>
<dbReference type="AlphaFoldDB" id="A0AAP2DEK4"/>
<dbReference type="EMBL" id="JAHESC010000038">
    <property type="protein sequence ID" value="MBT1689290.1"/>
    <property type="molecule type" value="Genomic_DNA"/>
</dbReference>
<dbReference type="SMART" id="SM00560">
    <property type="entry name" value="LamGL"/>
    <property type="match status" value="1"/>
</dbReference>
<organism evidence="5 6">
    <name type="scientific">Dawidia soli</name>
    <dbReference type="NCBI Taxonomy" id="2782352"/>
    <lineage>
        <taxon>Bacteria</taxon>
        <taxon>Pseudomonadati</taxon>
        <taxon>Bacteroidota</taxon>
        <taxon>Cytophagia</taxon>
        <taxon>Cytophagales</taxon>
        <taxon>Chryseotaleaceae</taxon>
        <taxon>Dawidia</taxon>
    </lineage>
</organism>
<dbReference type="InterPro" id="IPR013320">
    <property type="entry name" value="ConA-like_dom_sf"/>
</dbReference>
<dbReference type="InterPro" id="IPR007110">
    <property type="entry name" value="Ig-like_dom"/>
</dbReference>
<dbReference type="Proteomes" id="UP001319180">
    <property type="component" value="Unassembled WGS sequence"/>
</dbReference>
<gene>
    <name evidence="5" type="ORF">KK078_22175</name>
</gene>
<dbReference type="InterPro" id="IPR006558">
    <property type="entry name" value="LamG-like"/>
</dbReference>
<evidence type="ECO:0000313" key="6">
    <source>
        <dbReference type="Proteomes" id="UP001319180"/>
    </source>
</evidence>
<dbReference type="Gene3D" id="2.60.120.200">
    <property type="match status" value="1"/>
</dbReference>
<protein>
    <submittedName>
        <fullName evidence="5">T9SS type A sorting domain-containing protein</fullName>
    </submittedName>
</protein>
<dbReference type="InterPro" id="IPR026444">
    <property type="entry name" value="Secre_tail"/>
</dbReference>
<sequence>MKYTVTTRSFFLLVALVFGSRSGVAQPGQLSVPRVEQMPNLPAPYAMRDWKEVARQYDAFVFSQTQTGTHLPLVGFAAAGINYPTLQPILLDTYVGTNSHAQAEAINIIPAIVGASLVGIDKAQQNGIHWVEKIKDFYNAKNRQDVYLNSYSALSGNDWWYDVMPNVFFYQLYSLYPDTPGFAGQYIRIADRWLEAVQAMGGKSAPWTVPYMHYRGWYLAEGRGNTDGVKEPEAAGAIAWLLYHAYRTTHDKRYLNGARQALDFLAALNANPSYELQLPYGVQVAAAINANERAGYDVGKMLNWCFDRGPLRGWGTIVGTWDGQDVSGLIGEANDQGNDYAFLMNGYQQAAALVPLTRYDKRYARAIAKWILNLANASRLLYPAYLPADQQDDYAWSSAHDPQSVIAYEALKESWQGTALYGTGDAKRNGWAQTNLGLYGSSHVGYLASVVATTDVEGILALDVNKTDFTGDPPFASYLLYNPHDEAHVVTLGLGDGSYDVYDAIRETVVAQGVSGNATISIAADEAVLLTYLPAGTETTARDGMLYAGDVVVDYHYRYDYAPALRIKSLAVAEANVGFDQDVPVYATLESPVSPEAAWQWTVNDQPVSTSAGTFSWTSTGQEGIYTIVLSITQEGVTVKDSVTVQVYEHVPTVPVIETFVADQRYYETGQDARILCRVTQAGTEPLQYTWNVPEGTAHSNDSLLVWTLPAADGLYTLTCTVSNRYDLAASGTYAVLVKVIHDTPATPFAYYPLDGDTQDYSGSAYHGEATGTQPAADARGRVGSAYHFTTGDDIITVPNRPSLNVQDHLTVSCWIRIDAVGQESFILSHGSWEERWKLSITPDRRIRWTVRTSTGTRDLDSSFPILLNKFYHVTALYTGYSLELYTDGVPDTFLAHTGLIQTTGKALTFGQKSTGEREYYLQGTLDEVRLYNTALDPVEIATLPTRWNTTVTGLPEASGDQLTVYPNPAWQGRVYLFGMQPADVESMQVYTVAGEATDCRWVVDGNTIGIDLPVGSSGIVILRVQTGRGAVYKRLVVYR</sequence>
<dbReference type="GO" id="GO:0004553">
    <property type="term" value="F:hydrolase activity, hydrolyzing O-glycosyl compounds"/>
    <property type="evidence" value="ECO:0007669"/>
    <property type="project" value="UniProtKB-ARBA"/>
</dbReference>
<evidence type="ECO:0000256" key="2">
    <source>
        <dbReference type="ARBA" id="ARBA00023157"/>
    </source>
</evidence>
<reference evidence="5 6" key="1">
    <citation type="submission" date="2021-05" db="EMBL/GenBank/DDBJ databases">
        <title>A Polyphasic approach of four new species of the genus Ohtaekwangia: Ohtaekwangia histidinii sp. nov., Ohtaekwangia cretensis sp. nov., Ohtaekwangia indiensis sp. nov., Ohtaekwangia reichenbachii sp. nov. from diverse environment.</title>
        <authorList>
            <person name="Octaviana S."/>
        </authorList>
    </citation>
    <scope>NUCLEOTIDE SEQUENCE [LARGE SCALE GENOMIC DNA]</scope>
    <source>
        <strain evidence="5 6">PWU37</strain>
    </source>
</reference>
<keyword evidence="2" id="KW-1015">Disulfide bond</keyword>
<evidence type="ECO:0000256" key="3">
    <source>
        <dbReference type="SAM" id="SignalP"/>
    </source>
</evidence>
<proteinExistence type="predicted"/>
<name>A0AAP2DEK4_9BACT</name>
<dbReference type="GO" id="GO:0005975">
    <property type="term" value="P:carbohydrate metabolic process"/>
    <property type="evidence" value="ECO:0007669"/>
    <property type="project" value="UniProtKB-ARBA"/>
</dbReference>
<evidence type="ECO:0000256" key="1">
    <source>
        <dbReference type="ARBA" id="ARBA00022729"/>
    </source>
</evidence>
<evidence type="ECO:0000259" key="4">
    <source>
        <dbReference type="PROSITE" id="PS50835"/>
    </source>
</evidence>
<feature type="chain" id="PRO_5042938573" evidence="3">
    <location>
        <begin position="26"/>
        <end position="1040"/>
    </location>
</feature>
<dbReference type="SUPFAM" id="SSF49899">
    <property type="entry name" value="Concanavalin A-like lectins/glucanases"/>
    <property type="match status" value="1"/>
</dbReference>
<keyword evidence="1 3" id="KW-0732">Signal</keyword>
<dbReference type="Pfam" id="PF13385">
    <property type="entry name" value="Laminin_G_3"/>
    <property type="match status" value="1"/>
</dbReference>
<comment type="caution">
    <text evidence="5">The sequence shown here is derived from an EMBL/GenBank/DDBJ whole genome shotgun (WGS) entry which is preliminary data.</text>
</comment>
<dbReference type="RefSeq" id="WP_254092516.1">
    <property type="nucleotide sequence ID" value="NZ_JAHESC010000038.1"/>
</dbReference>
<feature type="signal peptide" evidence="3">
    <location>
        <begin position="1"/>
        <end position="25"/>
    </location>
</feature>
<accession>A0AAP2DEK4</accession>
<feature type="domain" description="Ig-like" evidence="4">
    <location>
        <begin position="652"/>
        <end position="731"/>
    </location>
</feature>